<accession>A0A5C8KEC6</accession>
<dbReference type="Proteomes" id="UP000321926">
    <property type="component" value="Unassembled WGS sequence"/>
</dbReference>
<name>A0A5C8KEC6_9BACT</name>
<dbReference type="SUPFAM" id="SSF56925">
    <property type="entry name" value="OMPA-like"/>
    <property type="match status" value="1"/>
</dbReference>
<proteinExistence type="predicted"/>
<dbReference type="RefSeq" id="WP_187269978.1">
    <property type="nucleotide sequence ID" value="NZ_VRTY01000001.1"/>
</dbReference>
<protein>
    <recommendedName>
        <fullName evidence="3">DUF3575 domain-containing protein</fullName>
    </recommendedName>
</protein>
<dbReference type="AlphaFoldDB" id="A0A5C8KEC6"/>
<dbReference type="EMBL" id="VRTY01000001">
    <property type="protein sequence ID" value="TXK52908.1"/>
    <property type="molecule type" value="Genomic_DNA"/>
</dbReference>
<dbReference type="InterPro" id="IPR011250">
    <property type="entry name" value="OMP/PagP_B-barrel"/>
</dbReference>
<evidence type="ECO:0000313" key="2">
    <source>
        <dbReference type="Proteomes" id="UP000321926"/>
    </source>
</evidence>
<reference evidence="1 2" key="1">
    <citation type="submission" date="2019-08" db="EMBL/GenBank/DDBJ databases">
        <authorList>
            <person name="Shi S."/>
        </authorList>
    </citation>
    <scope>NUCLEOTIDE SEQUENCE [LARGE SCALE GENOMIC DNA]</scope>
    <source>
        <strain evidence="1 2">GY10130</strain>
    </source>
</reference>
<organism evidence="1 2">
    <name type="scientific">Pontibacter qinzhouensis</name>
    <dbReference type="NCBI Taxonomy" id="2603253"/>
    <lineage>
        <taxon>Bacteria</taxon>
        <taxon>Pseudomonadati</taxon>
        <taxon>Bacteroidota</taxon>
        <taxon>Cytophagia</taxon>
        <taxon>Cytophagales</taxon>
        <taxon>Hymenobacteraceae</taxon>
        <taxon>Pontibacter</taxon>
    </lineage>
</organism>
<gene>
    <name evidence="1" type="ORF">FVR03_00610</name>
</gene>
<evidence type="ECO:0008006" key="3">
    <source>
        <dbReference type="Google" id="ProtNLM"/>
    </source>
</evidence>
<keyword evidence="2" id="KW-1185">Reference proteome</keyword>
<comment type="caution">
    <text evidence="1">The sequence shown here is derived from an EMBL/GenBank/DDBJ whole genome shotgun (WGS) entry which is preliminary data.</text>
</comment>
<sequence length="191" mass="20856">MNRILSVTLLLLFPFINRVMAQEDSLRLQKVINAATVPPYKLAVGVRGLNLVGEYDLGLTAKYFVSIQSALEAGVSKVIANNNAYQLSLMYERHNRMFKSRNLLIYYGAGGGIFLLNSKSWLEPPGSGTLIRGGIGFIAGVEIGLGKLPLAVSADFRGLYYPTEPNHRGDGGKMNVASPAFGIKYRFGLQK</sequence>
<evidence type="ECO:0000313" key="1">
    <source>
        <dbReference type="EMBL" id="TXK52908.1"/>
    </source>
</evidence>